<gene>
    <name evidence="6" type="ORF">F3Y22_tig00116951pilonHSYRG00677</name>
</gene>
<dbReference type="InterPro" id="IPR027443">
    <property type="entry name" value="IPNS-like_sf"/>
</dbReference>
<evidence type="ECO:0000256" key="3">
    <source>
        <dbReference type="ARBA" id="ARBA00023004"/>
    </source>
</evidence>
<dbReference type="PROSITE" id="PS51471">
    <property type="entry name" value="FE2OG_OXY"/>
    <property type="match status" value="1"/>
</dbReference>
<dbReference type="Proteomes" id="UP000436088">
    <property type="component" value="Unassembled WGS sequence"/>
</dbReference>
<dbReference type="InterPro" id="IPR005123">
    <property type="entry name" value="Oxoglu/Fe-dep_dioxygenase_dom"/>
</dbReference>
<dbReference type="EMBL" id="VEPZ02001731">
    <property type="protein sequence ID" value="KAE8660701.1"/>
    <property type="molecule type" value="Genomic_DNA"/>
</dbReference>
<feature type="domain" description="Fe2OG dioxygenase" evidence="5">
    <location>
        <begin position="107"/>
        <end position="205"/>
    </location>
</feature>
<keyword evidence="7" id="KW-1185">Reference proteome</keyword>
<sequence>MVVLCPSLISAHRKPDPASTRFLVMSPLRSSTSGKLRLIVVNHGVSEELLNDTMKVVTEFFEMPMEEKASLYSQDPNEVCKLYTSNTNYDTENFHFWRDALKHPCHPLEACIQLWPQKMTRYSLTLGLPKHCDPNLITILLQGSADGLQVFKDGQWLGVGLLPNALVVNIGHQLQIVSNNKLKSAEHRVTNSKVARNTVGLFISSRDDCIIQPAKSLTSEAEPPLYKPFRYKDFLSYYISMMGDTESALQPFKLPSNQC</sequence>
<evidence type="ECO:0000313" key="6">
    <source>
        <dbReference type="EMBL" id="KAE8660701.1"/>
    </source>
</evidence>
<dbReference type="InterPro" id="IPR050295">
    <property type="entry name" value="Plant_2OG-oxidoreductases"/>
</dbReference>
<dbReference type="InterPro" id="IPR026992">
    <property type="entry name" value="DIOX_N"/>
</dbReference>
<evidence type="ECO:0000313" key="7">
    <source>
        <dbReference type="Proteomes" id="UP000436088"/>
    </source>
</evidence>
<dbReference type="InterPro" id="IPR044861">
    <property type="entry name" value="IPNS-like_FE2OG_OXY"/>
</dbReference>
<evidence type="ECO:0000256" key="1">
    <source>
        <dbReference type="ARBA" id="ARBA00008056"/>
    </source>
</evidence>
<dbReference type="GO" id="GO:0046872">
    <property type="term" value="F:metal ion binding"/>
    <property type="evidence" value="ECO:0007669"/>
    <property type="project" value="UniProtKB-KW"/>
</dbReference>
<dbReference type="AlphaFoldDB" id="A0A6A2WMS5"/>
<keyword evidence="2 4" id="KW-0479">Metal-binding</keyword>
<evidence type="ECO:0000256" key="2">
    <source>
        <dbReference type="ARBA" id="ARBA00022723"/>
    </source>
</evidence>
<dbReference type="PANTHER" id="PTHR47991">
    <property type="entry name" value="OXOGLUTARATE/IRON-DEPENDENT DIOXYGENASE"/>
    <property type="match status" value="1"/>
</dbReference>
<reference evidence="6" key="1">
    <citation type="submission" date="2019-09" db="EMBL/GenBank/DDBJ databases">
        <title>Draft genome information of white flower Hibiscus syriacus.</title>
        <authorList>
            <person name="Kim Y.-M."/>
        </authorList>
    </citation>
    <scope>NUCLEOTIDE SEQUENCE [LARGE SCALE GENOMIC DNA]</scope>
    <source>
        <strain evidence="6">YM2019G1</strain>
    </source>
</reference>
<protein>
    <submittedName>
        <fullName evidence="6">2-oxoglutarate and Fe(II)-dependent oxygenase superfamily protein</fullName>
    </submittedName>
</protein>
<proteinExistence type="inferred from homology"/>
<accession>A0A6A2WMS5</accession>
<keyword evidence="3 4" id="KW-0408">Iron</keyword>
<comment type="caution">
    <text evidence="6">The sequence shown here is derived from an EMBL/GenBank/DDBJ whole genome shotgun (WGS) entry which is preliminary data.</text>
</comment>
<name>A0A6A2WMS5_HIBSY</name>
<dbReference type="Pfam" id="PF14226">
    <property type="entry name" value="DIOX_N"/>
    <property type="match status" value="1"/>
</dbReference>
<dbReference type="Pfam" id="PF03171">
    <property type="entry name" value="2OG-FeII_Oxy"/>
    <property type="match status" value="1"/>
</dbReference>
<evidence type="ECO:0000259" key="5">
    <source>
        <dbReference type="PROSITE" id="PS51471"/>
    </source>
</evidence>
<evidence type="ECO:0000256" key="4">
    <source>
        <dbReference type="RuleBase" id="RU003682"/>
    </source>
</evidence>
<keyword evidence="4" id="KW-0560">Oxidoreductase</keyword>
<organism evidence="6 7">
    <name type="scientific">Hibiscus syriacus</name>
    <name type="common">Rose of Sharon</name>
    <dbReference type="NCBI Taxonomy" id="106335"/>
    <lineage>
        <taxon>Eukaryota</taxon>
        <taxon>Viridiplantae</taxon>
        <taxon>Streptophyta</taxon>
        <taxon>Embryophyta</taxon>
        <taxon>Tracheophyta</taxon>
        <taxon>Spermatophyta</taxon>
        <taxon>Magnoliopsida</taxon>
        <taxon>eudicotyledons</taxon>
        <taxon>Gunneridae</taxon>
        <taxon>Pentapetalae</taxon>
        <taxon>rosids</taxon>
        <taxon>malvids</taxon>
        <taxon>Malvales</taxon>
        <taxon>Malvaceae</taxon>
        <taxon>Malvoideae</taxon>
        <taxon>Hibiscus</taxon>
    </lineage>
</organism>
<dbReference type="Gene3D" id="2.60.120.330">
    <property type="entry name" value="B-lactam Antibiotic, Isopenicillin N Synthase, Chain"/>
    <property type="match status" value="2"/>
</dbReference>
<dbReference type="GO" id="GO:0016491">
    <property type="term" value="F:oxidoreductase activity"/>
    <property type="evidence" value="ECO:0007669"/>
    <property type="project" value="UniProtKB-KW"/>
</dbReference>
<dbReference type="SUPFAM" id="SSF51197">
    <property type="entry name" value="Clavaminate synthase-like"/>
    <property type="match status" value="1"/>
</dbReference>
<comment type="similarity">
    <text evidence="1 4">Belongs to the iron/ascorbate-dependent oxidoreductase family.</text>
</comment>